<evidence type="ECO:0000256" key="1">
    <source>
        <dbReference type="SAM" id="MobiDB-lite"/>
    </source>
</evidence>
<protein>
    <submittedName>
        <fullName evidence="2">GM22090</fullName>
    </submittedName>
</protein>
<reference evidence="2 3" key="1">
    <citation type="journal article" date="2007" name="Nature">
        <title>Evolution of genes and genomes on the Drosophila phylogeny.</title>
        <authorList>
            <consortium name="Drosophila 12 Genomes Consortium"/>
            <person name="Clark A.G."/>
            <person name="Eisen M.B."/>
            <person name="Smith D.R."/>
            <person name="Bergman C.M."/>
            <person name="Oliver B."/>
            <person name="Markow T.A."/>
            <person name="Kaufman T.C."/>
            <person name="Kellis M."/>
            <person name="Gelbart W."/>
            <person name="Iyer V.N."/>
            <person name="Pollard D.A."/>
            <person name="Sackton T.B."/>
            <person name="Larracuente A.M."/>
            <person name="Singh N.D."/>
            <person name="Abad J.P."/>
            <person name="Abt D.N."/>
            <person name="Adryan B."/>
            <person name="Aguade M."/>
            <person name="Akashi H."/>
            <person name="Anderson W.W."/>
            <person name="Aquadro C.F."/>
            <person name="Ardell D.H."/>
            <person name="Arguello R."/>
            <person name="Artieri C.G."/>
            <person name="Barbash D.A."/>
            <person name="Barker D."/>
            <person name="Barsanti P."/>
            <person name="Batterham P."/>
            <person name="Batzoglou S."/>
            <person name="Begun D."/>
            <person name="Bhutkar A."/>
            <person name="Blanco E."/>
            <person name="Bosak S.A."/>
            <person name="Bradley R.K."/>
            <person name="Brand A.D."/>
            <person name="Brent M.R."/>
            <person name="Brooks A.N."/>
            <person name="Brown R.H."/>
            <person name="Butlin R.K."/>
            <person name="Caggese C."/>
            <person name="Calvi B.R."/>
            <person name="Bernardo de Carvalho A."/>
            <person name="Caspi A."/>
            <person name="Castrezana S."/>
            <person name="Celniker S.E."/>
            <person name="Chang J.L."/>
            <person name="Chapple C."/>
            <person name="Chatterji S."/>
            <person name="Chinwalla A."/>
            <person name="Civetta A."/>
            <person name="Clifton S.W."/>
            <person name="Comeron J.M."/>
            <person name="Costello J.C."/>
            <person name="Coyne J.A."/>
            <person name="Daub J."/>
            <person name="David R.G."/>
            <person name="Delcher A.L."/>
            <person name="Delehaunty K."/>
            <person name="Do C.B."/>
            <person name="Ebling H."/>
            <person name="Edwards K."/>
            <person name="Eickbush T."/>
            <person name="Evans J.D."/>
            <person name="Filipski A."/>
            <person name="Findeiss S."/>
            <person name="Freyhult E."/>
            <person name="Fulton L."/>
            <person name="Fulton R."/>
            <person name="Garcia A.C."/>
            <person name="Gardiner A."/>
            <person name="Garfield D.A."/>
            <person name="Garvin B.E."/>
            <person name="Gibson G."/>
            <person name="Gilbert D."/>
            <person name="Gnerre S."/>
            <person name="Godfrey J."/>
            <person name="Good R."/>
            <person name="Gotea V."/>
            <person name="Gravely B."/>
            <person name="Greenberg A.J."/>
            <person name="Griffiths-Jones S."/>
            <person name="Gross S."/>
            <person name="Guigo R."/>
            <person name="Gustafson E.A."/>
            <person name="Haerty W."/>
            <person name="Hahn M.W."/>
            <person name="Halligan D.L."/>
            <person name="Halpern A.L."/>
            <person name="Halter G.M."/>
            <person name="Han M.V."/>
            <person name="Heger A."/>
            <person name="Hillier L."/>
            <person name="Hinrichs A.S."/>
            <person name="Holmes I."/>
            <person name="Hoskins R.A."/>
            <person name="Hubisz M.J."/>
            <person name="Hultmark D."/>
            <person name="Huntley M.A."/>
            <person name="Jaffe D.B."/>
            <person name="Jagadeeshan S."/>
            <person name="Jeck W.R."/>
            <person name="Johnson J."/>
            <person name="Jones C.D."/>
            <person name="Jordan W.C."/>
            <person name="Karpen G.H."/>
            <person name="Kataoka E."/>
            <person name="Keightley P.D."/>
            <person name="Kheradpour P."/>
            <person name="Kirkness E.F."/>
            <person name="Koerich L.B."/>
            <person name="Kristiansen K."/>
            <person name="Kudrna D."/>
            <person name="Kulathinal R.J."/>
            <person name="Kumar S."/>
            <person name="Kwok R."/>
            <person name="Lander E."/>
            <person name="Langley C.H."/>
            <person name="Lapoint R."/>
            <person name="Lazzaro B.P."/>
            <person name="Lee S.J."/>
            <person name="Levesque L."/>
            <person name="Li R."/>
            <person name="Lin C.F."/>
            <person name="Lin M.F."/>
            <person name="Lindblad-Toh K."/>
            <person name="Llopart A."/>
            <person name="Long M."/>
            <person name="Low L."/>
            <person name="Lozovsky E."/>
            <person name="Lu J."/>
            <person name="Luo M."/>
            <person name="Machado C.A."/>
            <person name="Makalowski W."/>
            <person name="Marzo M."/>
            <person name="Matsuda M."/>
            <person name="Matzkin L."/>
            <person name="McAllister B."/>
            <person name="McBride C.S."/>
            <person name="McKernan B."/>
            <person name="McKernan K."/>
            <person name="Mendez-Lago M."/>
            <person name="Minx P."/>
            <person name="Mollenhauer M.U."/>
            <person name="Montooth K."/>
            <person name="Mount S.M."/>
            <person name="Mu X."/>
            <person name="Myers E."/>
            <person name="Negre B."/>
            <person name="Newfeld S."/>
            <person name="Nielsen R."/>
            <person name="Noor M.A."/>
            <person name="O'Grady P."/>
            <person name="Pachter L."/>
            <person name="Papaceit M."/>
            <person name="Parisi M.J."/>
            <person name="Parisi M."/>
            <person name="Parts L."/>
            <person name="Pedersen J.S."/>
            <person name="Pesole G."/>
            <person name="Phillippy A.M."/>
            <person name="Ponting C.P."/>
            <person name="Pop M."/>
            <person name="Porcelli D."/>
            <person name="Powell J.R."/>
            <person name="Prohaska S."/>
            <person name="Pruitt K."/>
            <person name="Puig M."/>
            <person name="Quesneville H."/>
            <person name="Ram K.R."/>
            <person name="Rand D."/>
            <person name="Rasmussen M.D."/>
            <person name="Reed L.K."/>
            <person name="Reenan R."/>
            <person name="Reily A."/>
            <person name="Remington K.A."/>
            <person name="Rieger T.T."/>
            <person name="Ritchie M.G."/>
            <person name="Robin C."/>
            <person name="Rogers Y.H."/>
            <person name="Rohde C."/>
            <person name="Rozas J."/>
            <person name="Rubenfield M.J."/>
            <person name="Ruiz A."/>
            <person name="Russo S."/>
            <person name="Salzberg S.L."/>
            <person name="Sanchez-Gracia A."/>
            <person name="Saranga D.J."/>
            <person name="Sato H."/>
            <person name="Schaeffer S.W."/>
            <person name="Schatz M.C."/>
            <person name="Schlenke T."/>
            <person name="Schwartz R."/>
            <person name="Segarra C."/>
            <person name="Singh R.S."/>
            <person name="Sirot L."/>
            <person name="Sirota M."/>
            <person name="Sisneros N.B."/>
            <person name="Smith C.D."/>
            <person name="Smith T.F."/>
            <person name="Spieth J."/>
            <person name="Stage D.E."/>
            <person name="Stark A."/>
            <person name="Stephan W."/>
            <person name="Strausberg R.L."/>
            <person name="Strempel S."/>
            <person name="Sturgill D."/>
            <person name="Sutton G."/>
            <person name="Sutton G.G."/>
            <person name="Tao W."/>
            <person name="Teichmann S."/>
            <person name="Tobari Y.N."/>
            <person name="Tomimura Y."/>
            <person name="Tsolas J.M."/>
            <person name="Valente V.L."/>
            <person name="Venter E."/>
            <person name="Venter J.C."/>
            <person name="Vicario S."/>
            <person name="Vieira F.G."/>
            <person name="Vilella A.J."/>
            <person name="Villasante A."/>
            <person name="Walenz B."/>
            <person name="Wang J."/>
            <person name="Wasserman M."/>
            <person name="Watts T."/>
            <person name="Wilson D."/>
            <person name="Wilson R.K."/>
            <person name="Wing R.A."/>
            <person name="Wolfner M.F."/>
            <person name="Wong A."/>
            <person name="Wong G.K."/>
            <person name="Wu C.I."/>
            <person name="Wu G."/>
            <person name="Yamamoto D."/>
            <person name="Yang H.P."/>
            <person name="Yang S.P."/>
            <person name="Yorke J.A."/>
            <person name="Yoshida K."/>
            <person name="Zdobnov E."/>
            <person name="Zhang P."/>
            <person name="Zhang Y."/>
            <person name="Zimin A.V."/>
            <person name="Baldwin J."/>
            <person name="Abdouelleil A."/>
            <person name="Abdulkadir J."/>
            <person name="Abebe A."/>
            <person name="Abera B."/>
            <person name="Abreu J."/>
            <person name="Acer S.C."/>
            <person name="Aftuck L."/>
            <person name="Alexander A."/>
            <person name="An P."/>
            <person name="Anderson E."/>
            <person name="Anderson S."/>
            <person name="Arachi H."/>
            <person name="Azer M."/>
            <person name="Bachantsang P."/>
            <person name="Barry A."/>
            <person name="Bayul T."/>
            <person name="Berlin A."/>
            <person name="Bessette D."/>
            <person name="Bloom T."/>
            <person name="Blye J."/>
            <person name="Boguslavskiy L."/>
            <person name="Bonnet C."/>
            <person name="Boukhgalter B."/>
            <person name="Bourzgui I."/>
            <person name="Brown A."/>
            <person name="Cahill P."/>
            <person name="Channer S."/>
            <person name="Cheshatsang Y."/>
            <person name="Chuda L."/>
            <person name="Citroen M."/>
            <person name="Collymore A."/>
            <person name="Cooke P."/>
            <person name="Costello M."/>
            <person name="D'Aco K."/>
            <person name="Daza R."/>
            <person name="De Haan G."/>
            <person name="DeGray S."/>
            <person name="DeMaso C."/>
            <person name="Dhargay N."/>
            <person name="Dooley K."/>
            <person name="Dooley E."/>
            <person name="Doricent M."/>
            <person name="Dorje P."/>
            <person name="Dorjee K."/>
            <person name="Dupes A."/>
            <person name="Elong R."/>
            <person name="Falk J."/>
            <person name="Farina A."/>
            <person name="Faro S."/>
            <person name="Ferguson D."/>
            <person name="Fisher S."/>
            <person name="Foley C.D."/>
            <person name="Franke A."/>
            <person name="Friedrich D."/>
            <person name="Gadbois L."/>
            <person name="Gearin G."/>
            <person name="Gearin C.R."/>
            <person name="Giannoukos G."/>
            <person name="Goode T."/>
            <person name="Graham J."/>
            <person name="Grandbois E."/>
            <person name="Grewal S."/>
            <person name="Gyaltsen K."/>
            <person name="Hafez N."/>
            <person name="Hagos B."/>
            <person name="Hall J."/>
            <person name="Henson C."/>
            <person name="Hollinger A."/>
            <person name="Honan T."/>
            <person name="Huard M.D."/>
            <person name="Hughes L."/>
            <person name="Hurhula B."/>
            <person name="Husby M.E."/>
            <person name="Kamat A."/>
            <person name="Kanga B."/>
            <person name="Kashin S."/>
            <person name="Khazanovich D."/>
            <person name="Kisner P."/>
            <person name="Lance K."/>
            <person name="Lara M."/>
            <person name="Lee W."/>
            <person name="Lennon N."/>
            <person name="Letendre F."/>
            <person name="LeVine R."/>
            <person name="Lipovsky A."/>
            <person name="Liu X."/>
            <person name="Liu J."/>
            <person name="Liu S."/>
            <person name="Lokyitsang T."/>
            <person name="Lokyitsang Y."/>
            <person name="Lubonja R."/>
            <person name="Lui A."/>
            <person name="MacDonald P."/>
            <person name="Magnisalis V."/>
            <person name="Maru K."/>
            <person name="Matthews C."/>
            <person name="McCusker W."/>
            <person name="McDonough S."/>
            <person name="Mehta T."/>
            <person name="Meldrim J."/>
            <person name="Meneus L."/>
            <person name="Mihai O."/>
            <person name="Mihalev A."/>
            <person name="Mihova T."/>
            <person name="Mittelman R."/>
            <person name="Mlenga V."/>
            <person name="Montmayeur A."/>
            <person name="Mulrain L."/>
            <person name="Navidi A."/>
            <person name="Naylor J."/>
            <person name="Negash T."/>
            <person name="Nguyen T."/>
            <person name="Nguyen N."/>
            <person name="Nicol R."/>
            <person name="Norbu C."/>
            <person name="Norbu N."/>
            <person name="Novod N."/>
            <person name="O'Neill B."/>
            <person name="Osman S."/>
            <person name="Markiewicz E."/>
            <person name="Oyono O.L."/>
            <person name="Patti C."/>
            <person name="Phunkhang P."/>
            <person name="Pierre F."/>
            <person name="Priest M."/>
            <person name="Raghuraman S."/>
            <person name="Rege F."/>
            <person name="Reyes R."/>
            <person name="Rise C."/>
            <person name="Rogov P."/>
            <person name="Ross K."/>
            <person name="Ryan E."/>
            <person name="Settipalli S."/>
            <person name="Shea T."/>
            <person name="Sherpa N."/>
            <person name="Shi L."/>
            <person name="Shih D."/>
            <person name="Sparrow T."/>
            <person name="Spaulding J."/>
            <person name="Stalker J."/>
            <person name="Stange-Thomann N."/>
            <person name="Stavropoulos S."/>
            <person name="Stone C."/>
            <person name="Strader C."/>
            <person name="Tesfaye S."/>
            <person name="Thomson T."/>
            <person name="Thoulutsang Y."/>
            <person name="Thoulutsang D."/>
            <person name="Topham K."/>
            <person name="Topping I."/>
            <person name="Tsamla T."/>
            <person name="Vassiliev H."/>
            <person name="Vo A."/>
            <person name="Wangchuk T."/>
            <person name="Wangdi T."/>
            <person name="Weiand M."/>
            <person name="Wilkinson J."/>
            <person name="Wilson A."/>
            <person name="Yadav S."/>
            <person name="Young G."/>
            <person name="Yu Q."/>
            <person name="Zembek L."/>
            <person name="Zhong D."/>
            <person name="Zimmer A."/>
            <person name="Zwirko Z."/>
            <person name="Jaffe D.B."/>
            <person name="Alvarez P."/>
            <person name="Brockman W."/>
            <person name="Butler J."/>
            <person name="Chin C."/>
            <person name="Gnerre S."/>
            <person name="Grabherr M."/>
            <person name="Kleber M."/>
            <person name="Mauceli E."/>
            <person name="MacCallum I."/>
        </authorList>
    </citation>
    <scope>NUCLEOTIDE SEQUENCE [LARGE SCALE GENOMIC DNA]</scope>
    <source>
        <strain evidence="3">Rob3c / Tucson 14021-0248.25</strain>
    </source>
</reference>
<organism evidence="3">
    <name type="scientific">Drosophila sechellia</name>
    <name type="common">Fruit fly</name>
    <dbReference type="NCBI Taxonomy" id="7238"/>
    <lineage>
        <taxon>Eukaryota</taxon>
        <taxon>Metazoa</taxon>
        <taxon>Ecdysozoa</taxon>
        <taxon>Arthropoda</taxon>
        <taxon>Hexapoda</taxon>
        <taxon>Insecta</taxon>
        <taxon>Pterygota</taxon>
        <taxon>Neoptera</taxon>
        <taxon>Endopterygota</taxon>
        <taxon>Diptera</taxon>
        <taxon>Brachycera</taxon>
        <taxon>Muscomorpha</taxon>
        <taxon>Ephydroidea</taxon>
        <taxon>Drosophilidae</taxon>
        <taxon>Drosophila</taxon>
        <taxon>Sophophora</taxon>
    </lineage>
</organism>
<dbReference type="STRING" id="7238.B4IB15"/>
<feature type="compositionally biased region" description="Low complexity" evidence="1">
    <location>
        <begin position="57"/>
        <end position="71"/>
    </location>
</feature>
<feature type="compositionally biased region" description="Polar residues" evidence="1">
    <location>
        <begin position="108"/>
        <end position="117"/>
    </location>
</feature>
<dbReference type="Proteomes" id="UP000001292">
    <property type="component" value="Unassembled WGS sequence"/>
</dbReference>
<evidence type="ECO:0000313" key="3">
    <source>
        <dbReference type="Proteomes" id="UP000001292"/>
    </source>
</evidence>
<dbReference type="EMBL" id="CH480826">
    <property type="protein sequence ID" value="EDW44478.1"/>
    <property type="molecule type" value="Genomic_DNA"/>
</dbReference>
<dbReference type="PhylomeDB" id="B4IB15"/>
<dbReference type="AlphaFoldDB" id="B4IB15"/>
<keyword evidence="3" id="KW-1185">Reference proteome</keyword>
<name>B4IB15_DROSE</name>
<feature type="compositionally biased region" description="Low complexity" evidence="1">
    <location>
        <begin position="97"/>
        <end position="107"/>
    </location>
</feature>
<dbReference type="HOGENOM" id="CLU_1195946_0_0_1"/>
<sequence length="232" mass="25919">MSGGKVKTSNLSKSRHFTVNGLLSANNTLQQQQQNQYNLQPSNDSRNIYNNPYIPPQQQQQQQQLQQQTQQRTAHLFKALAASAGGTNSLTHPYDFSNSSTSSNANNEHQGSSSSEAENAFLTHNNERTPSEQEVNESLFSNKLRRKRLEKECGPEIYVGAVSDGGNRDHRHDDDIRELNHRRAQYVYSNRRSQCLPLKAILKAGATPARSLNVCSTSENQHRIPAICCSAP</sequence>
<evidence type="ECO:0000313" key="2">
    <source>
        <dbReference type="EMBL" id="EDW44478.1"/>
    </source>
</evidence>
<accession>B4IB15</accession>
<feature type="compositionally biased region" description="Polar residues" evidence="1">
    <location>
        <begin position="41"/>
        <end position="50"/>
    </location>
</feature>
<dbReference type="OMA" id="IPAICCS"/>
<gene>
    <name evidence="2" type="primary">Dsec\GM22090</name>
    <name evidence="2" type="ORF">Dsec_GM22090</name>
</gene>
<proteinExistence type="predicted"/>
<feature type="compositionally biased region" description="Low complexity" evidence="1">
    <location>
        <begin position="31"/>
        <end position="40"/>
    </location>
</feature>
<feature type="region of interest" description="Disordered" evidence="1">
    <location>
        <begin position="31"/>
        <end position="72"/>
    </location>
</feature>
<feature type="region of interest" description="Disordered" evidence="1">
    <location>
        <begin position="91"/>
        <end position="118"/>
    </location>
</feature>